<feature type="transmembrane region" description="Helical" evidence="6">
    <location>
        <begin position="152"/>
        <end position="172"/>
    </location>
</feature>
<comment type="similarity">
    <text evidence="2 6">Belongs to the drug/metabolite transporter (DMT) superfamily. Plant drug/metabolite exporter (P-DME) (TC 2.A.7.4) family.</text>
</comment>
<dbReference type="InterPro" id="IPR030184">
    <property type="entry name" value="WAT1-related"/>
</dbReference>
<comment type="subcellular location">
    <subcellularLocation>
        <location evidence="1 6">Membrane</location>
        <topology evidence="1 6">Multi-pass membrane protein</topology>
    </subcellularLocation>
</comment>
<evidence type="ECO:0000259" key="7">
    <source>
        <dbReference type="Pfam" id="PF00892"/>
    </source>
</evidence>
<dbReference type="OrthoDB" id="1728340at2759"/>
<gene>
    <name evidence="8" type="ORF">SETIT_1G003000v2</name>
</gene>
<feature type="transmembrane region" description="Helical" evidence="6">
    <location>
        <begin position="30"/>
        <end position="47"/>
    </location>
</feature>
<reference evidence="8" key="1">
    <citation type="journal article" date="2012" name="Nat. Biotechnol.">
        <title>Reference genome sequence of the model plant Setaria.</title>
        <authorList>
            <person name="Bennetzen J.L."/>
            <person name="Schmutz J."/>
            <person name="Wang H."/>
            <person name="Percifield R."/>
            <person name="Hawkins J."/>
            <person name="Pontaroli A.C."/>
            <person name="Estep M."/>
            <person name="Feng L."/>
            <person name="Vaughn J.N."/>
            <person name="Grimwood J."/>
            <person name="Jenkins J."/>
            <person name="Barry K."/>
            <person name="Lindquist E."/>
            <person name="Hellsten U."/>
            <person name="Deshpande S."/>
            <person name="Wang X."/>
            <person name="Wu X."/>
            <person name="Mitros T."/>
            <person name="Triplett J."/>
            <person name="Yang X."/>
            <person name="Ye C.Y."/>
            <person name="Mauro-Herrera M."/>
            <person name="Wang L."/>
            <person name="Li P."/>
            <person name="Sharma M."/>
            <person name="Sharma R."/>
            <person name="Ronald P.C."/>
            <person name="Panaud O."/>
            <person name="Kellogg E.A."/>
            <person name="Brutnell T.P."/>
            <person name="Doust A.N."/>
            <person name="Tuskan G.A."/>
            <person name="Rokhsar D."/>
            <person name="Devos K.M."/>
        </authorList>
    </citation>
    <scope>NUCLEOTIDE SEQUENCE [LARGE SCALE GENOMIC DNA]</scope>
    <source>
        <strain evidence="8">Yugu1</strain>
    </source>
</reference>
<dbReference type="KEGG" id="sita:101773010"/>
<keyword evidence="4 6" id="KW-1133">Transmembrane helix</keyword>
<name>A0A368PFJ1_SETIT</name>
<feature type="transmembrane region" description="Helical" evidence="6">
    <location>
        <begin position="204"/>
        <end position="223"/>
    </location>
</feature>
<evidence type="ECO:0000256" key="6">
    <source>
        <dbReference type="RuleBase" id="RU363077"/>
    </source>
</evidence>
<dbReference type="AlphaFoldDB" id="A0A368PFJ1"/>
<feature type="transmembrane region" description="Helical" evidence="6">
    <location>
        <begin position="325"/>
        <end position="344"/>
    </location>
</feature>
<feature type="transmembrane region" description="Helical" evidence="6">
    <location>
        <begin position="91"/>
        <end position="110"/>
    </location>
</feature>
<feature type="transmembrane region" description="Helical" evidence="6">
    <location>
        <begin position="116"/>
        <end position="140"/>
    </location>
</feature>
<evidence type="ECO:0000256" key="2">
    <source>
        <dbReference type="ARBA" id="ARBA00007635"/>
    </source>
</evidence>
<organism evidence="8">
    <name type="scientific">Setaria italica</name>
    <name type="common">Foxtail millet</name>
    <name type="synonym">Panicum italicum</name>
    <dbReference type="NCBI Taxonomy" id="4555"/>
    <lineage>
        <taxon>Eukaryota</taxon>
        <taxon>Viridiplantae</taxon>
        <taxon>Streptophyta</taxon>
        <taxon>Embryophyta</taxon>
        <taxon>Tracheophyta</taxon>
        <taxon>Spermatophyta</taxon>
        <taxon>Magnoliopsida</taxon>
        <taxon>Liliopsida</taxon>
        <taxon>Poales</taxon>
        <taxon>Poaceae</taxon>
        <taxon>PACMAD clade</taxon>
        <taxon>Panicoideae</taxon>
        <taxon>Panicodae</taxon>
        <taxon>Paniceae</taxon>
        <taxon>Cenchrinae</taxon>
        <taxon>Setaria</taxon>
    </lineage>
</organism>
<evidence type="ECO:0000256" key="3">
    <source>
        <dbReference type="ARBA" id="ARBA00022692"/>
    </source>
</evidence>
<feature type="transmembrane region" description="Helical" evidence="6">
    <location>
        <begin position="300"/>
        <end position="319"/>
    </location>
</feature>
<keyword evidence="5 6" id="KW-0472">Membrane</keyword>
<proteinExistence type="inferred from homology"/>
<feature type="domain" description="EamA" evidence="7">
    <location>
        <begin position="30"/>
        <end position="170"/>
    </location>
</feature>
<evidence type="ECO:0000256" key="4">
    <source>
        <dbReference type="ARBA" id="ARBA00022989"/>
    </source>
</evidence>
<protein>
    <recommendedName>
        <fullName evidence="6">WAT1-related protein</fullName>
    </recommendedName>
</protein>
<dbReference type="PANTHER" id="PTHR31218">
    <property type="entry name" value="WAT1-RELATED PROTEIN"/>
    <property type="match status" value="1"/>
</dbReference>
<dbReference type="InterPro" id="IPR037185">
    <property type="entry name" value="EmrE-like"/>
</dbReference>
<reference evidence="8" key="2">
    <citation type="submission" date="2015-07" db="EMBL/GenBank/DDBJ databases">
        <authorList>
            <person name="Noorani M."/>
        </authorList>
    </citation>
    <scope>NUCLEOTIDE SEQUENCE</scope>
    <source>
        <strain evidence="8">Yugu1</strain>
    </source>
</reference>
<evidence type="ECO:0000313" key="8">
    <source>
        <dbReference type="EMBL" id="RCV04452.1"/>
    </source>
</evidence>
<keyword evidence="3 6" id="KW-0812">Transmembrane</keyword>
<dbReference type="Pfam" id="PF00892">
    <property type="entry name" value="EamA"/>
    <property type="match status" value="2"/>
</dbReference>
<feature type="transmembrane region" description="Helical" evidence="6">
    <location>
        <begin position="235"/>
        <end position="255"/>
    </location>
</feature>
<sequence>MNLARASWYTFIDRVTTMWGMAHLDEWRPVMAMLVFNLISAVMTALVKEALQQGLNSLVLITLRQLVATVFLAPIAYFKERNTRPKLTAEIFVYHFFSAALGAALSQYTFFYGLKFTTATFAITFANLAPVLTFLIAIALRVESLNMKSKAGSAKIIGTLMSFGGVLLLSLYKGVAVTQQSTAAALSSSHHAASSQVGIDKKSWMLGTVSLLANCLFFSFWLLLQSRLTKKYPALYSSTAIMFFISTLQAGALTVTMERHSSVWIVTRRLEILTILYSGIMASAAGFLIMTWCVHKRGPVFTAAFIPIIQIMVAIIDFFFLHEQIYLGSILGSVLMIFGLYLLLWGKKKDALACCTDNKQVDEEEADKEEQQAEKS</sequence>
<dbReference type="SUPFAM" id="SSF103481">
    <property type="entry name" value="Multidrug resistance efflux transporter EmrE"/>
    <property type="match status" value="2"/>
</dbReference>
<dbReference type="GO" id="GO:0016020">
    <property type="term" value="C:membrane"/>
    <property type="evidence" value="ECO:0007669"/>
    <property type="project" value="UniProtKB-SubCell"/>
</dbReference>
<feature type="domain" description="EamA" evidence="7">
    <location>
        <begin position="206"/>
        <end position="344"/>
    </location>
</feature>
<evidence type="ECO:0000256" key="5">
    <source>
        <dbReference type="ARBA" id="ARBA00023136"/>
    </source>
</evidence>
<accession>A0A368PFJ1</accession>
<feature type="transmembrane region" description="Helical" evidence="6">
    <location>
        <begin position="275"/>
        <end position="293"/>
    </location>
</feature>
<feature type="transmembrane region" description="Helical" evidence="6">
    <location>
        <begin position="59"/>
        <end position="79"/>
    </location>
</feature>
<dbReference type="EMBL" id="CM003528">
    <property type="protein sequence ID" value="RCV04452.1"/>
    <property type="molecule type" value="Genomic_DNA"/>
</dbReference>
<dbReference type="InterPro" id="IPR000620">
    <property type="entry name" value="EamA_dom"/>
</dbReference>
<dbReference type="GO" id="GO:0022857">
    <property type="term" value="F:transmembrane transporter activity"/>
    <property type="evidence" value="ECO:0007669"/>
    <property type="project" value="InterPro"/>
</dbReference>
<evidence type="ECO:0000256" key="1">
    <source>
        <dbReference type="ARBA" id="ARBA00004141"/>
    </source>
</evidence>